<keyword evidence="1" id="KW-1133">Transmembrane helix</keyword>
<proteinExistence type="predicted"/>
<reference evidence="2" key="1">
    <citation type="submission" date="2022-03" db="EMBL/GenBank/DDBJ databases">
        <title>Aurantimonas Liuensis sp. Nov., isolated from the hadal seawater of the Mariana Trench.</title>
        <authorList>
            <person name="Liu R."/>
        </authorList>
    </citation>
    <scope>NUCLEOTIDE SEQUENCE</scope>
    <source>
        <strain evidence="2">LRZ36</strain>
    </source>
</reference>
<feature type="transmembrane region" description="Helical" evidence="1">
    <location>
        <begin position="6"/>
        <end position="25"/>
    </location>
</feature>
<name>A0A9X2KER0_9HYPH</name>
<feature type="transmembrane region" description="Helical" evidence="1">
    <location>
        <begin position="32"/>
        <end position="52"/>
    </location>
</feature>
<keyword evidence="1" id="KW-0812">Transmembrane</keyword>
<keyword evidence="3" id="KW-1185">Reference proteome</keyword>
<protein>
    <submittedName>
        <fullName evidence="2">Uncharacterized protein</fullName>
    </submittedName>
</protein>
<dbReference type="RefSeq" id="WP_253963806.1">
    <property type="nucleotide sequence ID" value="NZ_JALHBS010000037.1"/>
</dbReference>
<evidence type="ECO:0000313" key="3">
    <source>
        <dbReference type="Proteomes" id="UP001155220"/>
    </source>
</evidence>
<evidence type="ECO:0000313" key="2">
    <source>
        <dbReference type="EMBL" id="MCP3054939.1"/>
    </source>
</evidence>
<dbReference type="Proteomes" id="UP001155220">
    <property type="component" value="Unassembled WGS sequence"/>
</dbReference>
<dbReference type="EMBL" id="JALHBS010000037">
    <property type="protein sequence ID" value="MCP3054939.1"/>
    <property type="molecule type" value="Genomic_DNA"/>
</dbReference>
<gene>
    <name evidence="2" type="ORF">MJ956_07205</name>
</gene>
<accession>A0A9X2KER0</accession>
<evidence type="ECO:0000256" key="1">
    <source>
        <dbReference type="SAM" id="Phobius"/>
    </source>
</evidence>
<dbReference type="AlphaFoldDB" id="A0A9X2KER0"/>
<organism evidence="2 3">
    <name type="scientific">Aurantimonas marianensis</name>
    <dbReference type="NCBI Taxonomy" id="2920428"/>
    <lineage>
        <taxon>Bacteria</taxon>
        <taxon>Pseudomonadati</taxon>
        <taxon>Pseudomonadota</taxon>
        <taxon>Alphaproteobacteria</taxon>
        <taxon>Hyphomicrobiales</taxon>
        <taxon>Aurantimonadaceae</taxon>
        <taxon>Aurantimonas</taxon>
    </lineage>
</organism>
<sequence>MTNVEWLGILLLLVVVGLPALLVLFKNNAGIALTIFVVIFIPVLLQTCTAPIA</sequence>
<keyword evidence="1" id="KW-0472">Membrane</keyword>
<comment type="caution">
    <text evidence="2">The sequence shown here is derived from an EMBL/GenBank/DDBJ whole genome shotgun (WGS) entry which is preliminary data.</text>
</comment>